<dbReference type="GO" id="GO:0016301">
    <property type="term" value="F:kinase activity"/>
    <property type="evidence" value="ECO:0007669"/>
    <property type="project" value="UniProtKB-KW"/>
</dbReference>
<organism evidence="12 13">
    <name type="scientific">Oerskovia rustica</name>
    <dbReference type="NCBI Taxonomy" id="2762237"/>
    <lineage>
        <taxon>Bacteria</taxon>
        <taxon>Bacillati</taxon>
        <taxon>Actinomycetota</taxon>
        <taxon>Actinomycetes</taxon>
        <taxon>Micrococcales</taxon>
        <taxon>Cellulomonadaceae</taxon>
        <taxon>Oerskovia</taxon>
    </lineage>
</organism>
<dbReference type="CDD" id="cd16917">
    <property type="entry name" value="HATPase_UhpB-NarQ-NarX-like"/>
    <property type="match status" value="1"/>
</dbReference>
<keyword evidence="10" id="KW-1133">Transmembrane helix</keyword>
<evidence type="ECO:0000256" key="3">
    <source>
        <dbReference type="ARBA" id="ARBA00022553"/>
    </source>
</evidence>
<keyword evidence="10" id="KW-0472">Membrane</keyword>
<evidence type="ECO:0000256" key="8">
    <source>
        <dbReference type="ARBA" id="ARBA00023012"/>
    </source>
</evidence>
<dbReference type="InterPro" id="IPR036890">
    <property type="entry name" value="HATPase_C_sf"/>
</dbReference>
<dbReference type="Gene3D" id="1.20.5.1930">
    <property type="match status" value="1"/>
</dbReference>
<keyword evidence="3" id="KW-0597">Phosphoprotein</keyword>
<evidence type="ECO:0000256" key="2">
    <source>
        <dbReference type="ARBA" id="ARBA00012438"/>
    </source>
</evidence>
<keyword evidence="13" id="KW-1185">Reference proteome</keyword>
<dbReference type="RefSeq" id="WP_191794587.1">
    <property type="nucleotide sequence ID" value="NZ_JACSQQ010000003.1"/>
</dbReference>
<dbReference type="Pfam" id="PF07730">
    <property type="entry name" value="HisKA_3"/>
    <property type="match status" value="1"/>
</dbReference>
<dbReference type="SUPFAM" id="SSF55874">
    <property type="entry name" value="ATPase domain of HSP90 chaperone/DNA topoisomerase II/histidine kinase"/>
    <property type="match status" value="1"/>
</dbReference>
<keyword evidence="7" id="KW-0067">ATP-binding</keyword>
<evidence type="ECO:0000256" key="1">
    <source>
        <dbReference type="ARBA" id="ARBA00000085"/>
    </source>
</evidence>
<keyword evidence="5" id="KW-0547">Nucleotide-binding</keyword>
<evidence type="ECO:0000256" key="10">
    <source>
        <dbReference type="SAM" id="Phobius"/>
    </source>
</evidence>
<comment type="catalytic activity">
    <reaction evidence="1">
        <text>ATP + protein L-histidine = ADP + protein N-phospho-L-histidine.</text>
        <dbReference type="EC" id="2.7.13.3"/>
    </reaction>
</comment>
<dbReference type="PANTHER" id="PTHR24421">
    <property type="entry name" value="NITRATE/NITRITE SENSOR PROTEIN NARX-RELATED"/>
    <property type="match status" value="1"/>
</dbReference>
<sequence length="435" mass="45563">MSGSSPEAARAASRPRVSLRALVAPLTSGATVRAGVFLVVGGLVAGAYGLLIEGFAQMFADPRTATPTTAALAVVATTLAVAPPFLAPVRTVEVLAARTLLDVDVPTPSDRPRPAARWRGAAWFALHLVLGLVVVVSLLVVVPLVLDLLLSVLGTRSVVGPGWLPAWLAHPPVRLLLAFLVVVALPYVVVGARAVLRSAAPVLLGPDQSERIAELEAQTARLVARNRLAQDVHDGVGHALTITVLQAAAAARTVESDPVATRRSLAAIEETGRHAMAELDDLLRRLRSPGSAPLPGRDPSPEDDDLTTLVRRARETGADVTLDLVGDVGRAPDEVVHEVYRVAQESLTNALRHAPGAPVAVRVVRTADLGVEVRNPLPPGPRVAEERRGHGLAGMRERVTALGGTLVAGPDGGAWVVRASLPVVEDEQETREAST</sequence>
<evidence type="ECO:0000256" key="7">
    <source>
        <dbReference type="ARBA" id="ARBA00022840"/>
    </source>
</evidence>
<evidence type="ECO:0000256" key="5">
    <source>
        <dbReference type="ARBA" id="ARBA00022741"/>
    </source>
</evidence>
<dbReference type="PANTHER" id="PTHR24421:SF10">
    <property type="entry name" value="NITRATE_NITRITE SENSOR PROTEIN NARQ"/>
    <property type="match status" value="1"/>
</dbReference>
<proteinExistence type="predicted"/>
<feature type="transmembrane region" description="Helical" evidence="10">
    <location>
        <begin position="70"/>
        <end position="89"/>
    </location>
</feature>
<dbReference type="InterPro" id="IPR011712">
    <property type="entry name" value="Sig_transdc_His_kin_sub3_dim/P"/>
</dbReference>
<gene>
    <name evidence="12" type="ORF">H9652_02960</name>
</gene>
<name>A0ABR8RNJ2_9CELL</name>
<dbReference type="Gene3D" id="3.30.565.10">
    <property type="entry name" value="Histidine kinase-like ATPase, C-terminal domain"/>
    <property type="match status" value="1"/>
</dbReference>
<keyword evidence="10" id="KW-0812">Transmembrane</keyword>
<feature type="domain" description="Signal transduction histidine kinase subgroup 3 dimerisation and phosphoacceptor" evidence="11">
    <location>
        <begin position="225"/>
        <end position="289"/>
    </location>
</feature>
<evidence type="ECO:0000259" key="11">
    <source>
        <dbReference type="Pfam" id="PF07730"/>
    </source>
</evidence>
<feature type="transmembrane region" description="Helical" evidence="10">
    <location>
        <begin position="121"/>
        <end position="146"/>
    </location>
</feature>
<comment type="caution">
    <text evidence="12">The sequence shown here is derived from an EMBL/GenBank/DDBJ whole genome shotgun (WGS) entry which is preliminary data.</text>
</comment>
<evidence type="ECO:0000256" key="6">
    <source>
        <dbReference type="ARBA" id="ARBA00022777"/>
    </source>
</evidence>
<evidence type="ECO:0000313" key="12">
    <source>
        <dbReference type="EMBL" id="MBD7949369.1"/>
    </source>
</evidence>
<keyword evidence="6 12" id="KW-0418">Kinase</keyword>
<feature type="region of interest" description="Disordered" evidence="9">
    <location>
        <begin position="286"/>
        <end position="305"/>
    </location>
</feature>
<accession>A0ABR8RNJ2</accession>
<keyword evidence="4" id="KW-0808">Transferase</keyword>
<keyword evidence="8" id="KW-0902">Two-component regulatory system</keyword>
<dbReference type="EC" id="2.7.13.3" evidence="2"/>
<protein>
    <recommendedName>
        <fullName evidence="2">histidine kinase</fullName>
        <ecNumber evidence="2">2.7.13.3</ecNumber>
    </recommendedName>
</protein>
<feature type="transmembrane region" description="Helical" evidence="10">
    <location>
        <begin position="175"/>
        <end position="196"/>
    </location>
</feature>
<feature type="transmembrane region" description="Helical" evidence="10">
    <location>
        <begin position="21"/>
        <end position="50"/>
    </location>
</feature>
<dbReference type="InterPro" id="IPR050482">
    <property type="entry name" value="Sensor_HK_TwoCompSys"/>
</dbReference>
<evidence type="ECO:0000256" key="4">
    <source>
        <dbReference type="ARBA" id="ARBA00022679"/>
    </source>
</evidence>
<dbReference type="EMBL" id="JACSQQ010000003">
    <property type="protein sequence ID" value="MBD7949369.1"/>
    <property type="molecule type" value="Genomic_DNA"/>
</dbReference>
<dbReference type="Proteomes" id="UP000641803">
    <property type="component" value="Unassembled WGS sequence"/>
</dbReference>
<reference evidence="12 13" key="1">
    <citation type="submission" date="2020-08" db="EMBL/GenBank/DDBJ databases">
        <title>A Genomic Blueprint of the Chicken Gut Microbiome.</title>
        <authorList>
            <person name="Gilroy R."/>
            <person name="Ravi A."/>
            <person name="Getino M."/>
            <person name="Pursley I."/>
            <person name="Horton D.L."/>
            <person name="Alikhan N.-F."/>
            <person name="Baker D."/>
            <person name="Gharbi K."/>
            <person name="Hall N."/>
            <person name="Watson M."/>
            <person name="Adriaenssens E.M."/>
            <person name="Foster-Nyarko E."/>
            <person name="Jarju S."/>
            <person name="Secka A."/>
            <person name="Antonio M."/>
            <person name="Oren A."/>
            <person name="Chaudhuri R."/>
            <person name="La Ragione R.M."/>
            <person name="Hildebrand F."/>
            <person name="Pallen M.J."/>
        </authorList>
    </citation>
    <scope>NUCLEOTIDE SEQUENCE [LARGE SCALE GENOMIC DNA]</scope>
    <source>
        <strain evidence="12 13">Sa4CUA1</strain>
    </source>
</reference>
<evidence type="ECO:0000256" key="9">
    <source>
        <dbReference type="SAM" id="MobiDB-lite"/>
    </source>
</evidence>
<evidence type="ECO:0000313" key="13">
    <source>
        <dbReference type="Proteomes" id="UP000641803"/>
    </source>
</evidence>